<accession>A0A8J7E3T4</accession>
<keyword evidence="2" id="KW-1185">Reference proteome</keyword>
<dbReference type="Proteomes" id="UP000654482">
    <property type="component" value="Unassembled WGS sequence"/>
</dbReference>
<sequence length="75" mass="9177">MSGNFQFIIPDPPPSASVFEVHQLAYEFRQEVEERQRHQAYCQWYYETAKRHQQELRSMRGDINIFGWFLRGIRR</sequence>
<comment type="caution">
    <text evidence="1">The sequence shown here is derived from an EMBL/GenBank/DDBJ whole genome shotgun (WGS) entry which is preliminary data.</text>
</comment>
<name>A0A8J7E3T4_9CYAN</name>
<evidence type="ECO:0000313" key="1">
    <source>
        <dbReference type="EMBL" id="MBE9118139.1"/>
    </source>
</evidence>
<evidence type="ECO:0000313" key="2">
    <source>
        <dbReference type="Proteomes" id="UP000654482"/>
    </source>
</evidence>
<reference evidence="1" key="1">
    <citation type="submission" date="2020-10" db="EMBL/GenBank/DDBJ databases">
        <authorList>
            <person name="Castelo-Branco R."/>
            <person name="Eusebio N."/>
            <person name="Adriana R."/>
            <person name="Vieira A."/>
            <person name="Brugerolle De Fraissinette N."/>
            <person name="Rezende De Castro R."/>
            <person name="Schneider M.P."/>
            <person name="Vasconcelos V."/>
            <person name="Leao P.N."/>
        </authorList>
    </citation>
    <scope>NUCLEOTIDE SEQUENCE</scope>
    <source>
        <strain evidence="1">LEGE 07157</strain>
    </source>
</reference>
<dbReference type="AlphaFoldDB" id="A0A8J7E3T4"/>
<protein>
    <submittedName>
        <fullName evidence="1">Uncharacterized protein</fullName>
    </submittedName>
</protein>
<gene>
    <name evidence="1" type="ORF">IQ249_19785</name>
</gene>
<dbReference type="EMBL" id="JADEWZ010000038">
    <property type="protein sequence ID" value="MBE9118139.1"/>
    <property type="molecule type" value="Genomic_DNA"/>
</dbReference>
<organism evidence="1 2">
    <name type="scientific">Lusitaniella coriacea LEGE 07157</name>
    <dbReference type="NCBI Taxonomy" id="945747"/>
    <lineage>
        <taxon>Bacteria</taxon>
        <taxon>Bacillati</taxon>
        <taxon>Cyanobacteriota</taxon>
        <taxon>Cyanophyceae</taxon>
        <taxon>Spirulinales</taxon>
        <taxon>Lusitaniellaceae</taxon>
        <taxon>Lusitaniella</taxon>
    </lineage>
</organism>
<proteinExistence type="predicted"/>